<reference evidence="2" key="1">
    <citation type="submission" date="2018-06" db="EMBL/GenBank/DDBJ databases">
        <authorList>
            <person name="Zhirakovskaya E."/>
        </authorList>
    </citation>
    <scope>NUCLEOTIDE SEQUENCE</scope>
</reference>
<dbReference type="PANTHER" id="PTHR42993:SF1">
    <property type="entry name" value="MAOC-LIKE DEHYDRATASE DOMAIN-CONTAINING PROTEIN"/>
    <property type="match status" value="1"/>
</dbReference>
<dbReference type="AlphaFoldDB" id="A0A3B0UML6"/>
<protein>
    <submittedName>
        <fullName evidence="2">Acyl dehydratase</fullName>
    </submittedName>
</protein>
<gene>
    <name evidence="2" type="ORF">MNBD_BACTEROID01-1546</name>
</gene>
<proteinExistence type="predicted"/>
<dbReference type="InterPro" id="IPR039375">
    <property type="entry name" value="NodN-like"/>
</dbReference>
<dbReference type="Gene3D" id="3.10.129.10">
    <property type="entry name" value="Hotdog Thioesterase"/>
    <property type="match status" value="1"/>
</dbReference>
<sequence>MSKVIISNHNEFEEYLGKKIGTSRYLTITQEQINKFADATIDHQWIHTDPERAKKESPFKSTIAHGYLTLSLLAYFWNEIVEVRNYKMLVNYGIDKLKFKQAVLVNNAIRARVWLHDIKNLRGITRAQMKIIVDIQGSDKPAYETFVTFLYHFNS</sequence>
<evidence type="ECO:0000313" key="2">
    <source>
        <dbReference type="EMBL" id="VAW20836.1"/>
    </source>
</evidence>
<dbReference type="PANTHER" id="PTHR42993">
    <property type="entry name" value="MAOC-LIKE DEHYDRATASE DOMAIN-CONTAINING PROTEIN"/>
    <property type="match status" value="1"/>
</dbReference>
<dbReference type="EMBL" id="UOEP01000130">
    <property type="protein sequence ID" value="VAW20836.1"/>
    <property type="molecule type" value="Genomic_DNA"/>
</dbReference>
<evidence type="ECO:0000259" key="1">
    <source>
        <dbReference type="Pfam" id="PF01575"/>
    </source>
</evidence>
<feature type="domain" description="MaoC-like" evidence="1">
    <location>
        <begin position="12"/>
        <end position="125"/>
    </location>
</feature>
<organism evidence="2">
    <name type="scientific">hydrothermal vent metagenome</name>
    <dbReference type="NCBI Taxonomy" id="652676"/>
    <lineage>
        <taxon>unclassified sequences</taxon>
        <taxon>metagenomes</taxon>
        <taxon>ecological metagenomes</taxon>
    </lineage>
</organism>
<dbReference type="InterPro" id="IPR002539">
    <property type="entry name" value="MaoC-like_dom"/>
</dbReference>
<dbReference type="InterPro" id="IPR029069">
    <property type="entry name" value="HotDog_dom_sf"/>
</dbReference>
<accession>A0A3B0UML6</accession>
<dbReference type="SUPFAM" id="SSF54637">
    <property type="entry name" value="Thioesterase/thiol ester dehydrase-isomerase"/>
    <property type="match status" value="1"/>
</dbReference>
<dbReference type="Pfam" id="PF01575">
    <property type="entry name" value="MaoC_dehydratas"/>
    <property type="match status" value="1"/>
</dbReference>
<name>A0A3B0UML6_9ZZZZ</name>
<dbReference type="CDD" id="cd03450">
    <property type="entry name" value="NodN"/>
    <property type="match status" value="1"/>
</dbReference>